<dbReference type="AlphaFoldDB" id="E4WW11"/>
<dbReference type="EMBL" id="FN653017">
    <property type="protein sequence ID" value="CBY21314.1"/>
    <property type="molecule type" value="Genomic_DNA"/>
</dbReference>
<evidence type="ECO:0000256" key="3">
    <source>
        <dbReference type="ARBA" id="ARBA00022801"/>
    </source>
</evidence>
<keyword evidence="5 6" id="KW-1015">Disulfide bond</keyword>
<dbReference type="InParanoid" id="E4WW11"/>
<comment type="caution">
    <text evidence="6">Lacks conserved residue(s) required for the propagation of feature annotation.</text>
</comment>
<dbReference type="CDD" id="cd00190">
    <property type="entry name" value="Tryp_SPc"/>
    <property type="match status" value="1"/>
</dbReference>
<dbReference type="Gene3D" id="2.40.10.10">
    <property type="entry name" value="Trypsin-like serine proteases"/>
    <property type="match status" value="2"/>
</dbReference>
<dbReference type="SUPFAM" id="SSF50494">
    <property type="entry name" value="Trypsin-like serine proteases"/>
    <property type="match status" value="1"/>
</dbReference>
<dbReference type="FunFam" id="2.40.10.10:FF:000120">
    <property type="entry name" value="Putative serine protease"/>
    <property type="match status" value="1"/>
</dbReference>
<dbReference type="PANTHER" id="PTHR24252:SF7">
    <property type="entry name" value="HYALIN"/>
    <property type="match status" value="1"/>
</dbReference>
<evidence type="ECO:0000256" key="2">
    <source>
        <dbReference type="ARBA" id="ARBA00022729"/>
    </source>
</evidence>
<dbReference type="InterPro" id="IPR033116">
    <property type="entry name" value="TRYPSIN_SER"/>
</dbReference>
<keyword evidence="3" id="KW-0378">Hydrolase</keyword>
<feature type="chain" id="PRO_5003189651" evidence="7">
    <location>
        <begin position="19"/>
        <end position="893"/>
    </location>
</feature>
<reference evidence="10" key="1">
    <citation type="journal article" date="2010" name="Science">
        <title>Plasticity of animal genome architecture unmasked by rapid evolution of a pelagic tunicate.</title>
        <authorList>
            <person name="Denoeud F."/>
            <person name="Henriet S."/>
            <person name="Mungpakdee S."/>
            <person name="Aury J.M."/>
            <person name="Da Silva C."/>
            <person name="Brinkmann H."/>
            <person name="Mikhaleva J."/>
            <person name="Olsen L.C."/>
            <person name="Jubin C."/>
            <person name="Canestro C."/>
            <person name="Bouquet J.M."/>
            <person name="Danks G."/>
            <person name="Poulain J."/>
            <person name="Campsteijn C."/>
            <person name="Adamski M."/>
            <person name="Cross I."/>
            <person name="Yadetie F."/>
            <person name="Muffato M."/>
            <person name="Louis A."/>
            <person name="Butcher S."/>
            <person name="Tsagkogeorga G."/>
            <person name="Konrad A."/>
            <person name="Singh S."/>
            <person name="Jensen M.F."/>
            <person name="Cong E.H."/>
            <person name="Eikeseth-Otteraa H."/>
            <person name="Noel B."/>
            <person name="Anthouard V."/>
            <person name="Porcel B.M."/>
            <person name="Kachouri-Lafond R."/>
            <person name="Nishino A."/>
            <person name="Ugolini M."/>
            <person name="Chourrout P."/>
            <person name="Nishida H."/>
            <person name="Aasland R."/>
            <person name="Huzurbazar S."/>
            <person name="Westhof E."/>
            <person name="Delsuc F."/>
            <person name="Lehrach H."/>
            <person name="Reinhardt R."/>
            <person name="Weissenbach J."/>
            <person name="Roy S.W."/>
            <person name="Artiguenave F."/>
            <person name="Postlethwait J.H."/>
            <person name="Manak J.R."/>
            <person name="Thompson E.M."/>
            <person name="Jaillon O."/>
            <person name="Du Pasquier L."/>
            <person name="Boudinot P."/>
            <person name="Liberles D.A."/>
            <person name="Volff J.N."/>
            <person name="Philippe H."/>
            <person name="Lenhard B."/>
            <person name="Roest Crollius H."/>
            <person name="Wincker P."/>
            <person name="Chourrout D."/>
        </authorList>
    </citation>
    <scope>NUCLEOTIDE SEQUENCE [LARGE SCALE GENOMIC DNA]</scope>
</reference>
<evidence type="ECO:0000256" key="1">
    <source>
        <dbReference type="ARBA" id="ARBA00022670"/>
    </source>
</evidence>
<feature type="signal peptide" evidence="7">
    <location>
        <begin position="1"/>
        <end position="18"/>
    </location>
</feature>
<evidence type="ECO:0000256" key="4">
    <source>
        <dbReference type="ARBA" id="ARBA00022825"/>
    </source>
</evidence>
<keyword evidence="1" id="KW-0645">Protease</keyword>
<evidence type="ECO:0000313" key="11">
    <source>
        <dbReference type="Proteomes" id="UP000001307"/>
    </source>
</evidence>
<dbReference type="InterPro" id="IPR001254">
    <property type="entry name" value="Trypsin_dom"/>
</dbReference>
<dbReference type="OrthoDB" id="5918597at2759"/>
<dbReference type="InterPro" id="IPR043504">
    <property type="entry name" value="Peptidase_S1_PA_chymotrypsin"/>
</dbReference>
<sequence>MIFLLFLSFFFINGYILKIEDCCGVLTTDDRLIFIESCFEKISEEIVVLSNFNIDGCQIAKIITENENHGLHKFDILQERNFYPDEVLRFTEEFELSYCGNGEALTFYDDNIPLFMNDRVNSEIVFIGFSKEGSINFLPRIPAYSNQHESDEEHSLNSDVGLYATNFDDEDPCRIPTYTDLGPGQESVSIEFIALENTNYHCVWNVISPIQTTVEVKLKHINFPISEDCKDSKITIYDGIDGFYPLLEVCSVTSTSFLLNGDAFRVEFATTALSMLPSFTIEIKEEKETKELSNCGSKRIIKESAFINSINFPKLYFPNTRCTWNFQFPSDQFSARRWIVLHFIKMNLEEKTRDHICKDKLQFYSFSERKENLLAIFCGDELSGKTLFFEFDELIFKFSADSVNEKAGFAAFVGFQKQIFPRKEDIVFSRKIFEEKKNQYRDFFQKALLGPVFHSSRNSGNQNRFITSTLVECQVRNSFNEQHNIPIENSCYETNALSAKFEEENFGNSTCGLSYGSPQQKLMMAKIIDGDEANPGAWPWMASLRRSYHSPHYCGGVILSEKIIATAAHCINIGIPHYVVVGDHNSRSPNDEYERRIPVQSFRSHPKFNIITFQNDVAIIRLTEEISYNTRIQAICLPPPGAGIMKEPQSRKSATGGCYVTGWGKTNGKEKIGSEMLQEVKMTIHDDLYCLKKYGYRFDPQTMICAGDGKTDACKGDSGGPIVCRLSDAHPWILYGIVSWGEGCGDGFPGVYAKVSSAVNWLADFGQVTKASNVAKIIPEVQSVREDENSCFMEIKESQQFGVIKNEDYPDSSKNVNCTWIFAFKKEKKVKFLFDHFELRPGSRLAINITSEKGGSTSRIFNESSQGGSFEVDGEDFGVHVEILGMLEKHHKI</sequence>
<feature type="domain" description="Peptidase S1" evidence="9">
    <location>
        <begin position="527"/>
        <end position="767"/>
    </location>
</feature>
<dbReference type="PROSITE" id="PS50240">
    <property type="entry name" value="TRYPSIN_DOM"/>
    <property type="match status" value="1"/>
</dbReference>
<dbReference type="InterPro" id="IPR035914">
    <property type="entry name" value="Sperma_CUB_dom_sf"/>
</dbReference>
<dbReference type="SUPFAM" id="SSF49854">
    <property type="entry name" value="Spermadhesin, CUB domain"/>
    <property type="match status" value="2"/>
</dbReference>
<keyword evidence="4" id="KW-0720">Serine protease</keyword>
<keyword evidence="2 7" id="KW-0732">Signal</keyword>
<dbReference type="Pfam" id="PF00431">
    <property type="entry name" value="CUB"/>
    <property type="match status" value="2"/>
</dbReference>
<evidence type="ECO:0000259" key="8">
    <source>
        <dbReference type="PROSITE" id="PS01180"/>
    </source>
</evidence>
<dbReference type="InterPro" id="IPR001314">
    <property type="entry name" value="Peptidase_S1A"/>
</dbReference>
<feature type="disulfide bond" evidence="6">
    <location>
        <begin position="295"/>
        <end position="322"/>
    </location>
</feature>
<dbReference type="SMART" id="SM00020">
    <property type="entry name" value="Tryp_SPc"/>
    <property type="match status" value="1"/>
</dbReference>
<keyword evidence="11" id="KW-1185">Reference proteome</keyword>
<evidence type="ECO:0000256" key="5">
    <source>
        <dbReference type="ARBA" id="ARBA00023157"/>
    </source>
</evidence>
<evidence type="ECO:0000256" key="6">
    <source>
        <dbReference type="PROSITE-ProRule" id="PRU00059"/>
    </source>
</evidence>
<dbReference type="SMART" id="SM00042">
    <property type="entry name" value="CUB"/>
    <property type="match status" value="1"/>
</dbReference>
<name>E4WW11_OIKDI</name>
<dbReference type="Proteomes" id="UP000001307">
    <property type="component" value="Unassembled WGS sequence"/>
</dbReference>
<dbReference type="Pfam" id="PF00089">
    <property type="entry name" value="Trypsin"/>
    <property type="match status" value="1"/>
</dbReference>
<proteinExistence type="predicted"/>
<dbReference type="InterPro" id="IPR009003">
    <property type="entry name" value="Peptidase_S1_PA"/>
</dbReference>
<gene>
    <name evidence="10" type="ORF">GSOID_T00009072001</name>
</gene>
<evidence type="ECO:0000256" key="7">
    <source>
        <dbReference type="SAM" id="SignalP"/>
    </source>
</evidence>
<dbReference type="PROSITE" id="PS00135">
    <property type="entry name" value="TRYPSIN_SER"/>
    <property type="match status" value="1"/>
</dbReference>
<dbReference type="CDD" id="cd00041">
    <property type="entry name" value="CUB"/>
    <property type="match status" value="1"/>
</dbReference>
<dbReference type="GO" id="GO:0006508">
    <property type="term" value="P:proteolysis"/>
    <property type="evidence" value="ECO:0007669"/>
    <property type="project" value="UniProtKB-KW"/>
</dbReference>
<organism evidence="10">
    <name type="scientific">Oikopleura dioica</name>
    <name type="common">Tunicate</name>
    <dbReference type="NCBI Taxonomy" id="34765"/>
    <lineage>
        <taxon>Eukaryota</taxon>
        <taxon>Metazoa</taxon>
        <taxon>Chordata</taxon>
        <taxon>Tunicata</taxon>
        <taxon>Appendicularia</taxon>
        <taxon>Copelata</taxon>
        <taxon>Oikopleuridae</taxon>
        <taxon>Oikopleura</taxon>
    </lineage>
</organism>
<protein>
    <submittedName>
        <fullName evidence="10">Uncharacterized protein</fullName>
    </submittedName>
</protein>
<evidence type="ECO:0000259" key="9">
    <source>
        <dbReference type="PROSITE" id="PS50240"/>
    </source>
</evidence>
<dbReference type="PROSITE" id="PS01180">
    <property type="entry name" value="CUB"/>
    <property type="match status" value="1"/>
</dbReference>
<dbReference type="GO" id="GO:0004252">
    <property type="term" value="F:serine-type endopeptidase activity"/>
    <property type="evidence" value="ECO:0007669"/>
    <property type="project" value="InterPro"/>
</dbReference>
<accession>E4WW11</accession>
<dbReference type="PANTHER" id="PTHR24252">
    <property type="entry name" value="ACROSIN-RELATED"/>
    <property type="match status" value="1"/>
</dbReference>
<dbReference type="InterPro" id="IPR000859">
    <property type="entry name" value="CUB_dom"/>
</dbReference>
<dbReference type="PRINTS" id="PR00722">
    <property type="entry name" value="CHYMOTRYPSIN"/>
</dbReference>
<dbReference type="Gene3D" id="2.60.120.290">
    <property type="entry name" value="Spermadhesin, CUB domain"/>
    <property type="match status" value="2"/>
</dbReference>
<evidence type="ECO:0000313" key="10">
    <source>
        <dbReference type="EMBL" id="CBY21314.1"/>
    </source>
</evidence>
<feature type="domain" description="CUB" evidence="8">
    <location>
        <begin position="295"/>
        <end position="416"/>
    </location>
</feature>